<feature type="transmembrane region" description="Helical" evidence="7">
    <location>
        <begin position="271"/>
        <end position="294"/>
    </location>
</feature>
<dbReference type="PROSITE" id="PS50928">
    <property type="entry name" value="ABC_TM1"/>
    <property type="match status" value="1"/>
</dbReference>
<feature type="transmembrane region" description="Helical" evidence="7">
    <location>
        <begin position="180"/>
        <end position="209"/>
    </location>
</feature>
<keyword evidence="4 7" id="KW-0812">Transmembrane</keyword>
<gene>
    <name evidence="9" type="ORF">HK439_00325</name>
</gene>
<dbReference type="PANTHER" id="PTHR30193:SF37">
    <property type="entry name" value="INNER MEMBRANE ABC TRANSPORTER PERMEASE PROTEIN YCJO"/>
    <property type="match status" value="1"/>
</dbReference>
<evidence type="ECO:0000256" key="4">
    <source>
        <dbReference type="ARBA" id="ARBA00022692"/>
    </source>
</evidence>
<feature type="transmembrane region" description="Helical" evidence="7">
    <location>
        <begin position="318"/>
        <end position="340"/>
    </location>
</feature>
<reference evidence="9" key="1">
    <citation type="submission" date="2020-05" db="EMBL/GenBank/DDBJ databases">
        <title>Identification of trans-AT polyketide cluster in two marine bacteria, producers of a novel glutaramide-containing polyketide sesbanimide D and analogs.</title>
        <authorList>
            <person name="Kacar D."/>
            <person name="Rodriguez P."/>
            <person name="Canedo L."/>
            <person name="Gonzalez E."/>
            <person name="Galan B."/>
            <person name="De La Calle F."/>
            <person name="Garcia J.L."/>
        </authorList>
    </citation>
    <scope>NUCLEOTIDE SEQUENCE</scope>
    <source>
        <strain evidence="9">PHM038</strain>
    </source>
</reference>
<evidence type="ECO:0000313" key="9">
    <source>
        <dbReference type="EMBL" id="MBD1544694.1"/>
    </source>
</evidence>
<dbReference type="Pfam" id="PF00528">
    <property type="entry name" value="BPD_transp_1"/>
    <property type="match status" value="1"/>
</dbReference>
<feature type="transmembrane region" description="Helical" evidence="7">
    <location>
        <begin position="221"/>
        <end position="241"/>
    </location>
</feature>
<evidence type="ECO:0000256" key="3">
    <source>
        <dbReference type="ARBA" id="ARBA00022475"/>
    </source>
</evidence>
<proteinExistence type="inferred from homology"/>
<dbReference type="Proteomes" id="UP000598467">
    <property type="component" value="Unassembled WGS sequence"/>
</dbReference>
<dbReference type="InterPro" id="IPR000515">
    <property type="entry name" value="MetI-like"/>
</dbReference>
<organism evidence="9 10">
    <name type="scientific">Roseibium aggregatum</name>
    <dbReference type="NCBI Taxonomy" id="187304"/>
    <lineage>
        <taxon>Bacteria</taxon>
        <taxon>Pseudomonadati</taxon>
        <taxon>Pseudomonadota</taxon>
        <taxon>Alphaproteobacteria</taxon>
        <taxon>Hyphomicrobiales</taxon>
        <taxon>Stappiaceae</taxon>
        <taxon>Roseibium</taxon>
    </lineage>
</organism>
<keyword evidence="2 7" id="KW-0813">Transport</keyword>
<evidence type="ECO:0000259" key="8">
    <source>
        <dbReference type="PROSITE" id="PS50928"/>
    </source>
</evidence>
<dbReference type="EMBL" id="JABFCZ010000001">
    <property type="protein sequence ID" value="MBD1544694.1"/>
    <property type="molecule type" value="Genomic_DNA"/>
</dbReference>
<dbReference type="InterPro" id="IPR051393">
    <property type="entry name" value="ABC_transporter_permease"/>
</dbReference>
<name>A0A926NT34_9HYPH</name>
<dbReference type="GO" id="GO:0005886">
    <property type="term" value="C:plasma membrane"/>
    <property type="evidence" value="ECO:0007669"/>
    <property type="project" value="UniProtKB-SubCell"/>
</dbReference>
<evidence type="ECO:0000256" key="2">
    <source>
        <dbReference type="ARBA" id="ARBA00022448"/>
    </source>
</evidence>
<keyword evidence="3" id="KW-1003">Cell membrane</keyword>
<keyword evidence="6 7" id="KW-0472">Membrane</keyword>
<comment type="caution">
    <text evidence="9">The sequence shown here is derived from an EMBL/GenBank/DDBJ whole genome shotgun (WGS) entry which is preliminary data.</text>
</comment>
<evidence type="ECO:0000256" key="5">
    <source>
        <dbReference type="ARBA" id="ARBA00022989"/>
    </source>
</evidence>
<evidence type="ECO:0000313" key="10">
    <source>
        <dbReference type="Proteomes" id="UP000598467"/>
    </source>
</evidence>
<comment type="similarity">
    <text evidence="7">Belongs to the binding-protein-dependent transport system permease family.</text>
</comment>
<protein>
    <submittedName>
        <fullName evidence="9">Sugar ABC transporter permease</fullName>
    </submittedName>
</protein>
<dbReference type="PANTHER" id="PTHR30193">
    <property type="entry name" value="ABC TRANSPORTER PERMEASE PROTEIN"/>
    <property type="match status" value="1"/>
</dbReference>
<keyword evidence="5 7" id="KW-1133">Transmembrane helix</keyword>
<dbReference type="GO" id="GO:0055085">
    <property type="term" value="P:transmembrane transport"/>
    <property type="evidence" value="ECO:0007669"/>
    <property type="project" value="InterPro"/>
</dbReference>
<dbReference type="CDD" id="cd06261">
    <property type="entry name" value="TM_PBP2"/>
    <property type="match status" value="1"/>
</dbReference>
<accession>A0A926NT34</accession>
<evidence type="ECO:0000256" key="1">
    <source>
        <dbReference type="ARBA" id="ARBA00004651"/>
    </source>
</evidence>
<feature type="domain" description="ABC transmembrane type-1" evidence="8">
    <location>
        <begin position="184"/>
        <end position="396"/>
    </location>
</feature>
<dbReference type="InterPro" id="IPR035906">
    <property type="entry name" value="MetI-like_sf"/>
</dbReference>
<dbReference type="RefSeq" id="WP_190289375.1">
    <property type="nucleotide sequence ID" value="NZ_JABFCZ010000001.1"/>
</dbReference>
<dbReference type="Gene3D" id="1.10.3720.10">
    <property type="entry name" value="MetI-like"/>
    <property type="match status" value="1"/>
</dbReference>
<feature type="transmembrane region" description="Helical" evidence="7">
    <location>
        <begin position="20"/>
        <end position="44"/>
    </location>
</feature>
<sequence>MGVNGTTPLARREARLAWGLLAPTLISVALVVILPLLAIFWISFKPVGLADLRPPAPILREAVRGSGDKLRIEYRLRNSSQDRPIADVVLTDMLPPMVDLKGDPPKPCTLSGRTLTCDFGTIEGGYNERLRIPITASDEDAAEEAAEGSDPVVTGTASSVLTDATFTLENFKRIFEGAEFWTVLGVTVFYTVFGTLGALIVGLFAAMLLNKSFKGQGILRGLYLFPYVAPVIAVAFSWLILFDPFSGSANALLVQMGVTNQAINFFGDRPLALVMVTTFEIWRYFPLSFLFILARMQSIDTEMYEAADMDGASPFQKFWYLSLPQLLGILSVLFLLRFIWTFNKFDDIFLLTGGNAGTRTLTVNVYEQAFAVSNIGAGAAVAVVIFCCLLVFSFFFFRFISQEEGL</sequence>
<dbReference type="SUPFAM" id="SSF161098">
    <property type="entry name" value="MetI-like"/>
    <property type="match status" value="1"/>
</dbReference>
<comment type="subcellular location">
    <subcellularLocation>
        <location evidence="1 7">Cell membrane</location>
        <topology evidence="1 7">Multi-pass membrane protein</topology>
    </subcellularLocation>
</comment>
<evidence type="ECO:0000256" key="7">
    <source>
        <dbReference type="RuleBase" id="RU363032"/>
    </source>
</evidence>
<dbReference type="AlphaFoldDB" id="A0A926NT34"/>
<evidence type="ECO:0000256" key="6">
    <source>
        <dbReference type="ARBA" id="ARBA00023136"/>
    </source>
</evidence>
<feature type="transmembrane region" description="Helical" evidence="7">
    <location>
        <begin position="375"/>
        <end position="397"/>
    </location>
</feature>